<name>A0A834EHM4_9CHIR</name>
<comment type="caution">
    <text evidence="1">The sequence shown here is derived from an EMBL/GenBank/DDBJ whole genome shotgun (WGS) entry which is preliminary data.</text>
</comment>
<evidence type="ECO:0000313" key="1">
    <source>
        <dbReference type="EMBL" id="KAF6114652.1"/>
    </source>
</evidence>
<dbReference type="EMBL" id="JABVXQ010000004">
    <property type="protein sequence ID" value="KAF6114652.1"/>
    <property type="molecule type" value="Genomic_DNA"/>
</dbReference>
<reference evidence="1 2" key="1">
    <citation type="journal article" date="2020" name="Nature">
        <title>Six reference-quality genomes reveal evolution of bat adaptations.</title>
        <authorList>
            <person name="Jebb D."/>
            <person name="Huang Z."/>
            <person name="Pippel M."/>
            <person name="Hughes G.M."/>
            <person name="Lavrichenko K."/>
            <person name="Devanna P."/>
            <person name="Winkler S."/>
            <person name="Jermiin L.S."/>
            <person name="Skirmuntt E.C."/>
            <person name="Katzourakis A."/>
            <person name="Burkitt-Gray L."/>
            <person name="Ray D.A."/>
            <person name="Sullivan K.A.M."/>
            <person name="Roscito J.G."/>
            <person name="Kirilenko B.M."/>
            <person name="Davalos L.M."/>
            <person name="Corthals A.P."/>
            <person name="Power M.L."/>
            <person name="Jones G."/>
            <person name="Ransome R.D."/>
            <person name="Dechmann D.K.N."/>
            <person name="Locatelli A.G."/>
            <person name="Puechmaille S.J."/>
            <person name="Fedrigo O."/>
            <person name="Jarvis E.D."/>
            <person name="Hiller M."/>
            <person name="Vernes S.C."/>
            <person name="Myers E.W."/>
            <person name="Teeling E.C."/>
        </authorList>
    </citation>
    <scope>NUCLEOTIDE SEQUENCE [LARGE SCALE GENOMIC DNA]</scope>
    <source>
        <strain evidence="1">Bat1K_MPI-CBG_1</strain>
    </source>
</reference>
<protein>
    <submittedName>
        <fullName evidence="1">Uncharacterized protein</fullName>
    </submittedName>
</protein>
<evidence type="ECO:0000313" key="2">
    <source>
        <dbReference type="Proteomes" id="UP000664940"/>
    </source>
</evidence>
<dbReference type="AlphaFoldDB" id="A0A834EHM4"/>
<accession>A0A834EHM4</accession>
<dbReference type="Proteomes" id="UP000664940">
    <property type="component" value="Unassembled WGS sequence"/>
</dbReference>
<proteinExistence type="predicted"/>
<sequence length="163" mass="18328">MRGQTELENLLYRTLSDQLAPFSSLSICWRGRSHPEWGLCGVLVQTQSKCQVRMRCQSLQYPQAQHDRIPGWEGWLALGLPPSCSPCAVESREESWPDPASRGMPNSTPAPDLQIPSFHALSQHTHRSPPNQIWVILVLVRPHAALHTWSLPILDGVNGHIWS</sequence>
<organism evidence="1 2">
    <name type="scientific">Phyllostomus discolor</name>
    <name type="common">pale spear-nosed bat</name>
    <dbReference type="NCBI Taxonomy" id="89673"/>
    <lineage>
        <taxon>Eukaryota</taxon>
        <taxon>Metazoa</taxon>
        <taxon>Chordata</taxon>
        <taxon>Craniata</taxon>
        <taxon>Vertebrata</taxon>
        <taxon>Euteleostomi</taxon>
        <taxon>Mammalia</taxon>
        <taxon>Eutheria</taxon>
        <taxon>Laurasiatheria</taxon>
        <taxon>Chiroptera</taxon>
        <taxon>Yangochiroptera</taxon>
        <taxon>Phyllostomidae</taxon>
        <taxon>Phyllostominae</taxon>
        <taxon>Phyllostomus</taxon>
    </lineage>
</organism>
<gene>
    <name evidence="1" type="ORF">HJG60_010607</name>
</gene>